<proteinExistence type="predicted"/>
<accession>A0A8S5P5H7</accession>
<evidence type="ECO:0000313" key="1">
    <source>
        <dbReference type="EMBL" id="DAE02334.1"/>
    </source>
</evidence>
<reference evidence="1" key="1">
    <citation type="journal article" date="2021" name="Proc. Natl. Acad. Sci. U.S.A.">
        <title>A Catalog of Tens of Thousands of Viruses from Human Metagenomes Reveals Hidden Associations with Chronic Diseases.</title>
        <authorList>
            <person name="Tisza M.J."/>
            <person name="Buck C.B."/>
        </authorList>
    </citation>
    <scope>NUCLEOTIDE SEQUENCE</scope>
    <source>
        <strain evidence="1">CttEB8</strain>
    </source>
</reference>
<name>A0A8S5P5H7_9CAUD</name>
<sequence length="99" mass="11516">MRIINLYQETLGIVSDCCKVSKEKIISSKKEECVNARYILVSILGEWYTDNEIAELTGLSRPCTNKIRNKFKSRLKRYNVNCQYQEAKEKAFAVFRNGD</sequence>
<organism evidence="1">
    <name type="scientific">Herelleviridae sp. cttEB8</name>
    <dbReference type="NCBI Taxonomy" id="2825832"/>
    <lineage>
        <taxon>Viruses</taxon>
        <taxon>Duplodnaviria</taxon>
        <taxon>Heunggongvirae</taxon>
        <taxon>Uroviricota</taxon>
        <taxon>Caudoviricetes</taxon>
        <taxon>Herelleviridae</taxon>
    </lineage>
</organism>
<protein>
    <submittedName>
        <fullName evidence="1">Chromosomal replication initiator protein</fullName>
    </submittedName>
</protein>
<dbReference type="EMBL" id="BK015344">
    <property type="protein sequence ID" value="DAE02334.1"/>
    <property type="molecule type" value="Genomic_DNA"/>
</dbReference>